<accession>A0ABS4UY96</accession>
<comment type="caution">
    <text evidence="1">The sequence shown here is derived from an EMBL/GenBank/DDBJ whole genome shotgun (WGS) entry which is preliminary data.</text>
</comment>
<evidence type="ECO:0000313" key="2">
    <source>
        <dbReference type="Proteomes" id="UP000755585"/>
    </source>
</evidence>
<protein>
    <submittedName>
        <fullName evidence="1">Uncharacterized protein</fullName>
    </submittedName>
</protein>
<dbReference type="Proteomes" id="UP000755585">
    <property type="component" value="Unassembled WGS sequence"/>
</dbReference>
<dbReference type="EMBL" id="JAGINT010000002">
    <property type="protein sequence ID" value="MBP2356623.1"/>
    <property type="molecule type" value="Genomic_DNA"/>
</dbReference>
<evidence type="ECO:0000313" key="1">
    <source>
        <dbReference type="EMBL" id="MBP2356623.1"/>
    </source>
</evidence>
<dbReference type="RefSeq" id="WP_209699111.1">
    <property type="nucleotide sequence ID" value="NZ_BAAAVU010000022.1"/>
</dbReference>
<gene>
    <name evidence="1" type="ORF">JOF29_007733</name>
</gene>
<organism evidence="1 2">
    <name type="scientific">Kribbella aluminosa</name>
    <dbReference type="NCBI Taxonomy" id="416017"/>
    <lineage>
        <taxon>Bacteria</taxon>
        <taxon>Bacillati</taxon>
        <taxon>Actinomycetota</taxon>
        <taxon>Actinomycetes</taxon>
        <taxon>Propionibacteriales</taxon>
        <taxon>Kribbellaceae</taxon>
        <taxon>Kribbella</taxon>
    </lineage>
</organism>
<name>A0ABS4UY96_9ACTN</name>
<keyword evidence="2" id="KW-1185">Reference proteome</keyword>
<proteinExistence type="predicted"/>
<sequence length="77" mass="7683">MFVLRGTVVTMGTDGAVLPGGAVYVGDDGLIAAITPVDAVPDGFGSTPRAVAAGRGFIAHYGWSSSAGRRGTACPRC</sequence>
<reference evidence="1 2" key="1">
    <citation type="submission" date="2021-03" db="EMBL/GenBank/DDBJ databases">
        <title>Sequencing the genomes of 1000 actinobacteria strains.</title>
        <authorList>
            <person name="Klenk H.-P."/>
        </authorList>
    </citation>
    <scope>NUCLEOTIDE SEQUENCE [LARGE SCALE GENOMIC DNA]</scope>
    <source>
        <strain evidence="1 2">DSM 18824</strain>
    </source>
</reference>